<reference evidence="10 11" key="1">
    <citation type="submission" date="2018-01" db="EMBL/GenBank/DDBJ databases">
        <title>The draft genome sequence of Halioglobus lutimaris HF004.</title>
        <authorList>
            <person name="Du Z.-J."/>
            <person name="Shi M.-J."/>
        </authorList>
    </citation>
    <scope>NUCLEOTIDE SEQUENCE [LARGE SCALE GENOMIC DNA]</scope>
    <source>
        <strain evidence="10 11">HF004</strain>
    </source>
</reference>
<keyword evidence="11" id="KW-1185">Reference proteome</keyword>
<sequence>MDEHVKKTLRWIGHNSISILRDLHMRQIIFVWITHCLAYIAHLLPADYSPALLFAAAAAITQATSMCLPMLALYGLGNMQAAWIPRHVSKASKFMVPITGAFLLILLYANYTLFEMYGFFIDPFVVNILTTPGGTAALGASDSVYLTIAAIVSAIVIGLYLSRFVPLDLLAHALLPRTAVVVATLLVIFLAQAAVYAVSEHKSYVPVLRFADRIPWYQTVTAKSFLADIGVERSREVMDYGNPSSGTKFHYPESVPELLPLDKRYNIVWLVAESWRWDMLDPEIMPETWAFAQRSQLFVNHYSTGNGTRMGVFGQFYGLNGSFWFPALRYQRVPVLVDTLQKSGYNIQAYTSASFTYPEFDKTVWVNVENDRLHSVDSGMGWERDRKNVERLIEFPKQSSTPFFSFMFFESTHANYQFPKENEVESDYLPDFDYLATDIESSIGLIKNRYINSSNHLDCQLGRVFDSLELQGLLRDTVVIVTGDHGEEFMENGRWGHNSTFSQQQVRVPFLLYVPGMKGTTHKAMSSHMDIPATLLSLLKPGHNSRVYSMGDNLLSPDFDREYAVISDWHGDALVTSDHKYSMSPKANSRRTALSTIDDKPMDQADMPAQIHLALSEYMAERQRFSRPPSATQASAGEQLALTALHAEPDKAVPPPALPSPSTDG</sequence>
<dbReference type="Pfam" id="PF11893">
    <property type="entry name" value="DUF3413"/>
    <property type="match status" value="1"/>
</dbReference>
<feature type="domain" description="Sulfatase N-terminal" evidence="8">
    <location>
        <begin position="266"/>
        <end position="539"/>
    </location>
</feature>
<evidence type="ECO:0000256" key="7">
    <source>
        <dbReference type="SAM" id="Phobius"/>
    </source>
</evidence>
<feature type="transmembrane region" description="Helical" evidence="7">
    <location>
        <begin position="174"/>
        <end position="198"/>
    </location>
</feature>
<dbReference type="PANTHER" id="PTHR47371:SF3">
    <property type="entry name" value="PHOSPHOGLYCEROL TRANSFERASE I"/>
    <property type="match status" value="1"/>
</dbReference>
<dbReference type="EMBL" id="PKUS01000010">
    <property type="protein sequence ID" value="PLW68859.1"/>
    <property type="molecule type" value="Genomic_DNA"/>
</dbReference>
<comment type="caution">
    <text evidence="10">The sequence shown here is derived from an EMBL/GenBank/DDBJ whole genome shotgun (WGS) entry which is preliminary data.</text>
</comment>
<proteinExistence type="predicted"/>
<feature type="region of interest" description="Disordered" evidence="6">
    <location>
        <begin position="620"/>
        <end position="665"/>
    </location>
</feature>
<feature type="transmembrane region" description="Helical" evidence="7">
    <location>
        <begin position="28"/>
        <end position="45"/>
    </location>
</feature>
<dbReference type="InterPro" id="IPR017850">
    <property type="entry name" value="Alkaline_phosphatase_core_sf"/>
</dbReference>
<dbReference type="GO" id="GO:0005886">
    <property type="term" value="C:plasma membrane"/>
    <property type="evidence" value="ECO:0007669"/>
    <property type="project" value="UniProtKB-SubCell"/>
</dbReference>
<evidence type="ECO:0000259" key="8">
    <source>
        <dbReference type="Pfam" id="PF00884"/>
    </source>
</evidence>
<feature type="transmembrane region" description="Helical" evidence="7">
    <location>
        <begin position="94"/>
        <end position="114"/>
    </location>
</feature>
<keyword evidence="3 7" id="KW-0812">Transmembrane</keyword>
<dbReference type="CDD" id="cd16148">
    <property type="entry name" value="sulfatase_like"/>
    <property type="match status" value="1"/>
</dbReference>
<evidence type="ECO:0000256" key="5">
    <source>
        <dbReference type="ARBA" id="ARBA00023136"/>
    </source>
</evidence>
<dbReference type="Proteomes" id="UP000235005">
    <property type="component" value="Unassembled WGS sequence"/>
</dbReference>
<dbReference type="PANTHER" id="PTHR47371">
    <property type="entry name" value="LIPOTEICHOIC ACID SYNTHASE"/>
    <property type="match status" value="1"/>
</dbReference>
<dbReference type="InterPro" id="IPR050448">
    <property type="entry name" value="OpgB/LTA_synthase_biosynth"/>
</dbReference>
<dbReference type="Pfam" id="PF00884">
    <property type="entry name" value="Sulfatase"/>
    <property type="match status" value="1"/>
</dbReference>
<evidence type="ECO:0000256" key="3">
    <source>
        <dbReference type="ARBA" id="ARBA00022692"/>
    </source>
</evidence>
<protein>
    <submittedName>
        <fullName evidence="10">Sulfatase</fullName>
    </submittedName>
</protein>
<feature type="transmembrane region" description="Helical" evidence="7">
    <location>
        <begin position="51"/>
        <end position="74"/>
    </location>
</feature>
<evidence type="ECO:0000256" key="1">
    <source>
        <dbReference type="ARBA" id="ARBA00004651"/>
    </source>
</evidence>
<keyword evidence="4 7" id="KW-1133">Transmembrane helix</keyword>
<organism evidence="10 11">
    <name type="scientific">Pseudohalioglobus lutimaris</name>
    <dbReference type="NCBI Taxonomy" id="1737061"/>
    <lineage>
        <taxon>Bacteria</taxon>
        <taxon>Pseudomonadati</taxon>
        <taxon>Pseudomonadota</taxon>
        <taxon>Gammaproteobacteria</taxon>
        <taxon>Cellvibrionales</taxon>
        <taxon>Halieaceae</taxon>
        <taxon>Pseudohalioglobus</taxon>
    </lineage>
</organism>
<dbReference type="InterPro" id="IPR012159">
    <property type="entry name" value="YejM-like"/>
</dbReference>
<dbReference type="AlphaFoldDB" id="A0A2N5X307"/>
<evidence type="ECO:0000256" key="6">
    <source>
        <dbReference type="SAM" id="MobiDB-lite"/>
    </source>
</evidence>
<feature type="domain" description="Inner membrane protein YejM N-terminal" evidence="9">
    <location>
        <begin position="88"/>
        <end position="252"/>
    </location>
</feature>
<dbReference type="InterPro" id="IPR024588">
    <property type="entry name" value="YejM_N"/>
</dbReference>
<evidence type="ECO:0000259" key="9">
    <source>
        <dbReference type="Pfam" id="PF11893"/>
    </source>
</evidence>
<evidence type="ECO:0000313" key="10">
    <source>
        <dbReference type="EMBL" id="PLW68859.1"/>
    </source>
</evidence>
<evidence type="ECO:0000256" key="2">
    <source>
        <dbReference type="ARBA" id="ARBA00022475"/>
    </source>
</evidence>
<keyword evidence="5 7" id="KW-0472">Membrane</keyword>
<comment type="subcellular location">
    <subcellularLocation>
        <location evidence="1">Cell membrane</location>
        <topology evidence="1">Multi-pass membrane protein</topology>
    </subcellularLocation>
</comment>
<gene>
    <name evidence="10" type="ORF">C0039_09535</name>
</gene>
<feature type="transmembrane region" description="Helical" evidence="7">
    <location>
        <begin position="144"/>
        <end position="162"/>
    </location>
</feature>
<keyword evidence="2" id="KW-1003">Cell membrane</keyword>
<evidence type="ECO:0000256" key="4">
    <source>
        <dbReference type="ARBA" id="ARBA00022989"/>
    </source>
</evidence>
<dbReference type="InterPro" id="IPR000917">
    <property type="entry name" value="Sulfatase_N"/>
</dbReference>
<dbReference type="SUPFAM" id="SSF53649">
    <property type="entry name" value="Alkaline phosphatase-like"/>
    <property type="match status" value="1"/>
</dbReference>
<name>A0A2N5X307_9GAMM</name>
<dbReference type="PIRSF" id="PIRSF004950">
    <property type="entry name" value="Mmb_sulf_HI0842"/>
    <property type="match status" value="1"/>
</dbReference>
<dbReference type="Gene3D" id="3.40.720.10">
    <property type="entry name" value="Alkaline Phosphatase, subunit A"/>
    <property type="match status" value="1"/>
</dbReference>
<accession>A0A2N5X307</accession>
<evidence type="ECO:0000313" key="11">
    <source>
        <dbReference type="Proteomes" id="UP000235005"/>
    </source>
</evidence>